<protein>
    <submittedName>
        <fullName evidence="1">Uncharacterized protein</fullName>
    </submittedName>
</protein>
<accession>Q7UEX0</accession>
<dbReference type="KEGG" id="rba:RB10501"/>
<dbReference type="Proteomes" id="UP000001025">
    <property type="component" value="Chromosome"/>
</dbReference>
<dbReference type="EnsemblBacteria" id="CAD78914">
    <property type="protein sequence ID" value="CAD78914"/>
    <property type="gene ID" value="RB10501"/>
</dbReference>
<name>Q7UEX0_RHOBA</name>
<reference evidence="1 2" key="1">
    <citation type="journal article" date="2003" name="Proc. Natl. Acad. Sci. U.S.A.">
        <title>Complete genome sequence of the marine planctomycete Pirellula sp. strain 1.</title>
        <authorList>
            <person name="Gloeckner F.O."/>
            <person name="Kube M."/>
            <person name="Bauer M."/>
            <person name="Teeling H."/>
            <person name="Lombardot T."/>
            <person name="Ludwig W."/>
            <person name="Gade D."/>
            <person name="Beck A."/>
            <person name="Borzym K."/>
            <person name="Heitmann K."/>
            <person name="Rabus R."/>
            <person name="Schlesner H."/>
            <person name="Amann R."/>
            <person name="Reinhardt R."/>
        </authorList>
    </citation>
    <scope>NUCLEOTIDE SEQUENCE [LARGE SCALE GENOMIC DNA]</scope>
    <source>
        <strain evidence="2">DSM 10527 / NCIMB 13988 / SH1</strain>
    </source>
</reference>
<dbReference type="AlphaFoldDB" id="Q7UEX0"/>
<dbReference type="HOGENOM" id="CLU_2791210_0_0_0"/>
<dbReference type="STRING" id="243090.RB10501"/>
<proteinExistence type="predicted"/>
<evidence type="ECO:0000313" key="1">
    <source>
        <dbReference type="EMBL" id="CAD78914.1"/>
    </source>
</evidence>
<sequence>MNRNKLSGLSFESWDEQAVGSSARDVGHGFRRSPRLRRAGAVAVSRIGINRQPCEIRTADVRPSYNDF</sequence>
<dbReference type="EMBL" id="BX294151">
    <property type="protein sequence ID" value="CAD78914.1"/>
    <property type="molecule type" value="Genomic_DNA"/>
</dbReference>
<keyword evidence="2" id="KW-1185">Reference proteome</keyword>
<gene>
    <name evidence="1" type="ordered locus">RB10501</name>
</gene>
<organism evidence="1 2">
    <name type="scientific">Rhodopirellula baltica (strain DSM 10527 / NCIMB 13988 / SH1)</name>
    <dbReference type="NCBI Taxonomy" id="243090"/>
    <lineage>
        <taxon>Bacteria</taxon>
        <taxon>Pseudomonadati</taxon>
        <taxon>Planctomycetota</taxon>
        <taxon>Planctomycetia</taxon>
        <taxon>Pirellulales</taxon>
        <taxon>Pirellulaceae</taxon>
        <taxon>Rhodopirellula</taxon>
    </lineage>
</organism>
<evidence type="ECO:0000313" key="2">
    <source>
        <dbReference type="Proteomes" id="UP000001025"/>
    </source>
</evidence>
<dbReference type="InParanoid" id="Q7UEX0"/>